<dbReference type="AlphaFoldDB" id="A0A979G262"/>
<evidence type="ECO:0000313" key="1">
    <source>
        <dbReference type="EMBL" id="ACU59342.1"/>
    </source>
</evidence>
<reference evidence="1 2" key="2">
    <citation type="journal article" date="2010" name="Stand. Genomic Sci.">
        <title>Complete genome sequence of Chitinophaga pinensis type strain (UQM 2034).</title>
        <authorList>
            <person name="Glavina Del Rio T."/>
            <person name="Abt B."/>
            <person name="Spring S."/>
            <person name="Lapidus A."/>
            <person name="Nolan M."/>
            <person name="Tice H."/>
            <person name="Copeland A."/>
            <person name="Cheng J.F."/>
            <person name="Chen F."/>
            <person name="Bruce D."/>
            <person name="Goodwin L."/>
            <person name="Pitluck S."/>
            <person name="Ivanova N."/>
            <person name="Mavromatis K."/>
            <person name="Mikhailova N."/>
            <person name="Pati A."/>
            <person name="Chen A."/>
            <person name="Palaniappan K."/>
            <person name="Land M."/>
            <person name="Hauser L."/>
            <person name="Chang Y.J."/>
            <person name="Jeffries C.D."/>
            <person name="Chain P."/>
            <person name="Saunders E."/>
            <person name="Detter J.C."/>
            <person name="Brettin T."/>
            <person name="Rohde M."/>
            <person name="Goker M."/>
            <person name="Bristow J."/>
            <person name="Eisen J.A."/>
            <person name="Markowitz V."/>
            <person name="Hugenholtz P."/>
            <person name="Kyrpides N.C."/>
            <person name="Klenk H.P."/>
            <person name="Lucas S."/>
        </authorList>
    </citation>
    <scope>NUCLEOTIDE SEQUENCE [LARGE SCALE GENOMIC DNA]</scope>
    <source>
        <strain evidence="2">ATCC 43595 / DSM 2588 / LMG 13176 / NBRC 15968 / NCIMB 11800 / UQM 2034</strain>
    </source>
</reference>
<gene>
    <name evidence="1" type="ordered locus">Cpin_1846</name>
</gene>
<dbReference type="Proteomes" id="UP000002215">
    <property type="component" value="Chromosome"/>
</dbReference>
<organism evidence="1 2">
    <name type="scientific">Chitinophaga pinensis (strain ATCC 43595 / DSM 2588 / LMG 13176 / NBRC 15968 / NCIMB 11800 / UQM 2034)</name>
    <dbReference type="NCBI Taxonomy" id="485918"/>
    <lineage>
        <taxon>Bacteria</taxon>
        <taxon>Pseudomonadati</taxon>
        <taxon>Bacteroidota</taxon>
        <taxon>Chitinophagia</taxon>
        <taxon>Chitinophagales</taxon>
        <taxon>Chitinophagaceae</taxon>
        <taxon>Chitinophaga</taxon>
    </lineage>
</organism>
<reference evidence="2" key="1">
    <citation type="submission" date="2009-08" db="EMBL/GenBank/DDBJ databases">
        <title>The complete genome of Chitinophaga pinensis DSM 2588.</title>
        <authorList>
            <consortium name="US DOE Joint Genome Institute (JGI-PGF)"/>
            <person name="Lucas S."/>
            <person name="Copeland A."/>
            <person name="Lapidus A."/>
            <person name="Glavina del Rio T."/>
            <person name="Dalin E."/>
            <person name="Tice H."/>
            <person name="Bruce D."/>
            <person name="Goodwin L."/>
            <person name="Pitluck S."/>
            <person name="Kyrpides N."/>
            <person name="Mavromatis K."/>
            <person name="Ivanova N."/>
            <person name="Mikhailova N."/>
            <person name="Sims D."/>
            <person name="Meinche L."/>
            <person name="Brettin T."/>
            <person name="Detter J.C."/>
            <person name="Han C."/>
            <person name="Larimer F."/>
            <person name="Land M."/>
            <person name="Hauser L."/>
            <person name="Markowitz V."/>
            <person name="Cheng J.-F."/>
            <person name="Hugenholtz P."/>
            <person name="Woyke T."/>
            <person name="Wu D."/>
            <person name="Spring S."/>
            <person name="Klenk H.-P."/>
            <person name="Eisen J.A."/>
        </authorList>
    </citation>
    <scope>NUCLEOTIDE SEQUENCE [LARGE SCALE GENOMIC DNA]</scope>
    <source>
        <strain evidence="2">ATCC 43595 / DSM 2588 / LMG 13176 / NBRC 15968 / NCIMB 11800 / UQM 2034</strain>
    </source>
</reference>
<protein>
    <submittedName>
        <fullName evidence="1">Uncharacterized protein</fullName>
    </submittedName>
</protein>
<evidence type="ECO:0000313" key="2">
    <source>
        <dbReference type="Proteomes" id="UP000002215"/>
    </source>
</evidence>
<accession>A0A979G262</accession>
<name>A0A979G262_CHIPD</name>
<proteinExistence type="predicted"/>
<dbReference type="KEGG" id="cpi:Cpin_1846"/>
<sequence>MGLEDVAPLIAKLLGIKLKQAEDIVYPGVLIQEKKK</sequence>
<dbReference type="EMBL" id="CP001699">
    <property type="protein sequence ID" value="ACU59342.1"/>
    <property type="molecule type" value="Genomic_DNA"/>
</dbReference>